<dbReference type="SUPFAM" id="SSF81301">
    <property type="entry name" value="Nucleotidyltransferase"/>
    <property type="match status" value="1"/>
</dbReference>
<feature type="domain" description="Poly(A) RNA polymerase mitochondrial-like central palm" evidence="7">
    <location>
        <begin position="283"/>
        <end position="411"/>
    </location>
</feature>
<comment type="similarity">
    <text evidence="1">Belongs to the DNA polymerase type-B-like family.</text>
</comment>
<organism evidence="8 9">
    <name type="scientific">Mixia osmundae (strain CBS 9802 / IAM 14324 / JCM 22182 / KY 12970)</name>
    <dbReference type="NCBI Taxonomy" id="764103"/>
    <lineage>
        <taxon>Eukaryota</taxon>
        <taxon>Fungi</taxon>
        <taxon>Dikarya</taxon>
        <taxon>Basidiomycota</taxon>
        <taxon>Pucciniomycotina</taxon>
        <taxon>Mixiomycetes</taxon>
        <taxon>Mixiales</taxon>
        <taxon>Mixiaceae</taxon>
        <taxon>Mixia</taxon>
    </lineage>
</organism>
<dbReference type="SUPFAM" id="SSF81631">
    <property type="entry name" value="PAP/OAS1 substrate-binding domain"/>
    <property type="match status" value="1"/>
</dbReference>
<dbReference type="GO" id="GO:0043634">
    <property type="term" value="P:polyadenylation-dependent ncRNA catabolic process"/>
    <property type="evidence" value="ECO:0007669"/>
    <property type="project" value="TreeGrafter"/>
</dbReference>
<dbReference type="FunCoup" id="G7E7Z7">
    <property type="interactions" value="204"/>
</dbReference>
<dbReference type="GO" id="GO:1990817">
    <property type="term" value="F:poly(A) RNA polymerase activity"/>
    <property type="evidence" value="ECO:0007669"/>
    <property type="project" value="UniProtKB-EC"/>
</dbReference>
<dbReference type="InterPro" id="IPR054708">
    <property type="entry name" value="MTPAP-like_central"/>
</dbReference>
<evidence type="ECO:0000313" key="9">
    <source>
        <dbReference type="Proteomes" id="UP000009131"/>
    </source>
</evidence>
<feature type="region of interest" description="Disordered" evidence="5">
    <location>
        <begin position="685"/>
        <end position="745"/>
    </location>
</feature>
<dbReference type="Proteomes" id="UP000009131">
    <property type="component" value="Unassembled WGS sequence"/>
</dbReference>
<evidence type="ECO:0000259" key="6">
    <source>
        <dbReference type="Pfam" id="PF03828"/>
    </source>
</evidence>
<sequence>MAKAHASVASFDTNDDFIPLGFPTEPSQAAARPNLAARIAGASRPRPPPTSPLEKRGSPAIAKSRAAAENRLVATTAGPLRHGKAKQRPVAADLNSDGDSDSSSDSSPGNLLVHTVQPSMASKPVKKTSDSSTQPPVASTSTRPAASIEQQSDFIAFAFSPPDSPLPAPEPLPLHAIVPDQPLLERLAGKIAPVDPDKEERFSNKKGGRFLLDPDKQERLRPKLPEPPVDGPTAARKKAFKAKAAKLSRTEVQALQEKKFKQRQTPWCANVDWDGCSSAIQMLTKELQAFKAYVTPSRAEHAFRGHVIDQVRNALRQIWADTDLQPFGSYLTQLYLPGGDIDLVMLSATAASQTPSRVLHRIAQIMRDANIGYDFVVISRAKVPIVKFISTTGGFNIDISLNQPGGIRAGTVVQRMIDHNGGEAARTLIYCIKLYLSIRGMSEVFTGGLGSYSLICMVISFFQIHPKVQSGSIDLMESLGPLLIDFFDLYGRNFNYDLVGITVKESGYYNKWDRGFYNAMKPFALSIEDPNDPTNDISVGSFNIRQIRITLAGAYEVLTASVFNRQLVIHAQGDRRQDAALSASLPAAPGSSTDGKLMHETLLGTIMGVSQAVIDQRATNAEQAYQSLGVRDTTPIGPDRLGDSTSATSALVMENAGLVDGEPIVVSSESEAGEETDSRCAALKSARASSRKRQRSKQSNEFTYVTNDAESDSEDEVQRSNKRPSVLDHLGVGDDGGSDILLPGLSKSPKVSDEVKAARKMAAEARQSYWLAKSEPAQTGRNGQPSKGTSARIAPELIVLSDASDAELPDESP</sequence>
<dbReference type="InParanoid" id="G7E7Z7"/>
<reference evidence="8 9" key="1">
    <citation type="journal article" date="2011" name="J. Gen. Appl. Microbiol.">
        <title>Draft genome sequencing of the enigmatic basidiomycete Mixia osmundae.</title>
        <authorList>
            <person name="Nishida H."/>
            <person name="Nagatsuka Y."/>
            <person name="Sugiyama J."/>
        </authorList>
    </citation>
    <scope>NUCLEOTIDE SEQUENCE [LARGE SCALE GENOMIC DNA]</scope>
    <source>
        <strain evidence="9">CBS 9802 / IAM 14324 / JCM 22182 / KY 12970</strain>
    </source>
</reference>
<gene>
    <name evidence="8" type="primary">Mo05645</name>
    <name evidence="8" type="ORF">E5Q_05645</name>
</gene>
<feature type="region of interest" description="Disordered" evidence="5">
    <location>
        <begin position="1"/>
        <end position="168"/>
    </location>
</feature>
<dbReference type="EMBL" id="BABT02000165">
    <property type="protein sequence ID" value="GAA98957.1"/>
    <property type="molecule type" value="Genomic_DNA"/>
</dbReference>
<dbReference type="GO" id="GO:0003729">
    <property type="term" value="F:mRNA binding"/>
    <property type="evidence" value="ECO:0007669"/>
    <property type="project" value="TreeGrafter"/>
</dbReference>
<feature type="compositionally biased region" description="Polar residues" evidence="5">
    <location>
        <begin position="776"/>
        <end position="789"/>
    </location>
</feature>
<evidence type="ECO:0000256" key="1">
    <source>
        <dbReference type="ARBA" id="ARBA00008593"/>
    </source>
</evidence>
<feature type="compositionally biased region" description="Polar residues" evidence="5">
    <location>
        <begin position="130"/>
        <end position="153"/>
    </location>
</feature>
<dbReference type="GO" id="GO:0031499">
    <property type="term" value="C:TRAMP complex"/>
    <property type="evidence" value="ECO:0007669"/>
    <property type="project" value="TreeGrafter"/>
</dbReference>
<feature type="compositionally biased region" description="Basic and acidic residues" evidence="5">
    <location>
        <begin position="212"/>
        <end position="224"/>
    </location>
</feature>
<keyword evidence="4" id="KW-0460">Magnesium</keyword>
<dbReference type="Gene3D" id="1.10.1410.10">
    <property type="match status" value="1"/>
</dbReference>
<name>G7E7Z7_MIXOS</name>
<dbReference type="HOGENOM" id="CLU_347173_0_0_1"/>
<protein>
    <recommendedName>
        <fullName evidence="2">polynucleotide adenylyltransferase</fullName>
        <ecNumber evidence="2">2.7.7.19</ecNumber>
    </recommendedName>
</protein>
<evidence type="ECO:0000256" key="3">
    <source>
        <dbReference type="ARBA" id="ARBA00022723"/>
    </source>
</evidence>
<dbReference type="InterPro" id="IPR045862">
    <property type="entry name" value="Trf4-like"/>
</dbReference>
<dbReference type="OrthoDB" id="273917at2759"/>
<evidence type="ECO:0000256" key="4">
    <source>
        <dbReference type="ARBA" id="ARBA00022842"/>
    </source>
</evidence>
<dbReference type="GO" id="GO:0010605">
    <property type="term" value="P:negative regulation of macromolecule metabolic process"/>
    <property type="evidence" value="ECO:0007669"/>
    <property type="project" value="UniProtKB-ARBA"/>
</dbReference>
<keyword evidence="9" id="KW-1185">Reference proteome</keyword>
<evidence type="ECO:0000256" key="2">
    <source>
        <dbReference type="ARBA" id="ARBA00012388"/>
    </source>
</evidence>
<feature type="region of interest" description="Disordered" evidence="5">
    <location>
        <begin position="197"/>
        <end position="234"/>
    </location>
</feature>
<feature type="region of interest" description="Disordered" evidence="5">
    <location>
        <begin position="769"/>
        <end position="813"/>
    </location>
</feature>
<accession>G7E7Z7</accession>
<dbReference type="Pfam" id="PF22600">
    <property type="entry name" value="MTPAP-like_central"/>
    <property type="match status" value="1"/>
</dbReference>
<dbReference type="Pfam" id="PF03828">
    <property type="entry name" value="PAP_assoc"/>
    <property type="match status" value="1"/>
</dbReference>
<dbReference type="InterPro" id="IPR002058">
    <property type="entry name" value="PAP_assoc"/>
</dbReference>
<dbReference type="Gene3D" id="3.30.460.10">
    <property type="entry name" value="Beta Polymerase, domain 2"/>
    <property type="match status" value="1"/>
</dbReference>
<feature type="compositionally biased region" description="Low complexity" evidence="5">
    <location>
        <begin position="29"/>
        <end position="42"/>
    </location>
</feature>
<dbReference type="AlphaFoldDB" id="G7E7Z7"/>
<dbReference type="eggNOG" id="KOG1906">
    <property type="taxonomic scope" value="Eukaryota"/>
</dbReference>
<dbReference type="GO" id="GO:0031123">
    <property type="term" value="P:RNA 3'-end processing"/>
    <property type="evidence" value="ECO:0007669"/>
    <property type="project" value="TreeGrafter"/>
</dbReference>
<comment type="caution">
    <text evidence="8">The sequence shown here is derived from an EMBL/GenBank/DDBJ whole genome shotgun (WGS) entry which is preliminary data.</text>
</comment>
<proteinExistence type="inferred from homology"/>
<keyword evidence="3" id="KW-0479">Metal-binding</keyword>
<dbReference type="InterPro" id="IPR043519">
    <property type="entry name" value="NT_sf"/>
</dbReference>
<evidence type="ECO:0000256" key="5">
    <source>
        <dbReference type="SAM" id="MobiDB-lite"/>
    </source>
</evidence>
<dbReference type="EC" id="2.7.7.19" evidence="2"/>
<evidence type="ECO:0000259" key="7">
    <source>
        <dbReference type="Pfam" id="PF22600"/>
    </source>
</evidence>
<dbReference type="CDD" id="cd05402">
    <property type="entry name" value="NT_PAP_TUTase"/>
    <property type="match status" value="1"/>
</dbReference>
<dbReference type="PANTHER" id="PTHR23092:SF15">
    <property type="entry name" value="INACTIVE NON-CANONICAL POLY(A) RNA POLYMERASE PROTEIN TRF4-2-RELATED"/>
    <property type="match status" value="1"/>
</dbReference>
<dbReference type="GO" id="GO:0005730">
    <property type="term" value="C:nucleolus"/>
    <property type="evidence" value="ECO:0007669"/>
    <property type="project" value="TreeGrafter"/>
</dbReference>
<feature type="compositionally biased region" description="Acidic residues" evidence="5">
    <location>
        <begin position="804"/>
        <end position="813"/>
    </location>
</feature>
<dbReference type="GO" id="GO:0046872">
    <property type="term" value="F:metal ion binding"/>
    <property type="evidence" value="ECO:0007669"/>
    <property type="project" value="UniProtKB-KW"/>
</dbReference>
<dbReference type="STRING" id="764103.G7E7Z7"/>
<evidence type="ECO:0000313" key="8">
    <source>
        <dbReference type="EMBL" id="GAA98957.1"/>
    </source>
</evidence>
<dbReference type="PANTHER" id="PTHR23092">
    <property type="entry name" value="POLY(A) RNA POLYMERASE"/>
    <property type="match status" value="1"/>
</dbReference>
<reference evidence="8 9" key="2">
    <citation type="journal article" date="2012" name="Open Biol.">
        <title>Characteristics of nucleosomes and linker DNA regions on the genome of the basidiomycete Mixia osmundae revealed by mono- and dinucleosome mapping.</title>
        <authorList>
            <person name="Nishida H."/>
            <person name="Kondo S."/>
            <person name="Matsumoto T."/>
            <person name="Suzuki Y."/>
            <person name="Yoshikawa H."/>
            <person name="Taylor T.D."/>
            <person name="Sugiyama J."/>
        </authorList>
    </citation>
    <scope>NUCLEOTIDE SEQUENCE [LARGE SCALE GENOMIC DNA]</scope>
    <source>
        <strain evidence="9">CBS 9802 / IAM 14324 / JCM 22182 / KY 12970</strain>
    </source>
</reference>
<feature type="domain" description="PAP-associated" evidence="6">
    <location>
        <begin position="478"/>
        <end position="535"/>
    </location>
</feature>